<dbReference type="Proteomes" id="UP001328107">
    <property type="component" value="Unassembled WGS sequence"/>
</dbReference>
<feature type="region of interest" description="Disordered" evidence="1">
    <location>
        <begin position="122"/>
        <end position="144"/>
    </location>
</feature>
<keyword evidence="3" id="KW-1185">Reference proteome</keyword>
<name>A0AAN4ZN20_9BILA</name>
<dbReference type="AlphaFoldDB" id="A0AAN4ZN20"/>
<proteinExistence type="predicted"/>
<evidence type="ECO:0000313" key="3">
    <source>
        <dbReference type="Proteomes" id="UP001328107"/>
    </source>
</evidence>
<evidence type="ECO:0000313" key="2">
    <source>
        <dbReference type="EMBL" id="GMR44258.1"/>
    </source>
</evidence>
<feature type="non-terminal residue" evidence="2">
    <location>
        <position position="1"/>
    </location>
</feature>
<organism evidence="2 3">
    <name type="scientific">Pristionchus mayeri</name>
    <dbReference type="NCBI Taxonomy" id="1317129"/>
    <lineage>
        <taxon>Eukaryota</taxon>
        <taxon>Metazoa</taxon>
        <taxon>Ecdysozoa</taxon>
        <taxon>Nematoda</taxon>
        <taxon>Chromadorea</taxon>
        <taxon>Rhabditida</taxon>
        <taxon>Rhabditina</taxon>
        <taxon>Diplogasteromorpha</taxon>
        <taxon>Diplogasteroidea</taxon>
        <taxon>Neodiplogasteridae</taxon>
        <taxon>Pristionchus</taxon>
    </lineage>
</organism>
<protein>
    <submittedName>
        <fullName evidence="2">Uncharacterized protein</fullName>
    </submittedName>
</protein>
<dbReference type="EMBL" id="BTRK01000003">
    <property type="protein sequence ID" value="GMR44258.1"/>
    <property type="molecule type" value="Genomic_DNA"/>
</dbReference>
<reference evidence="3" key="1">
    <citation type="submission" date="2022-10" db="EMBL/GenBank/DDBJ databases">
        <title>Genome assembly of Pristionchus species.</title>
        <authorList>
            <person name="Yoshida K."/>
            <person name="Sommer R.J."/>
        </authorList>
    </citation>
    <scope>NUCLEOTIDE SEQUENCE [LARGE SCALE GENOMIC DNA]</scope>
    <source>
        <strain evidence="3">RS5460</strain>
    </source>
</reference>
<accession>A0AAN4ZN20</accession>
<gene>
    <name evidence="2" type="ORF">PMAYCL1PPCAC_14453</name>
</gene>
<evidence type="ECO:0000256" key="1">
    <source>
        <dbReference type="SAM" id="MobiDB-lite"/>
    </source>
</evidence>
<comment type="caution">
    <text evidence="2">The sequence shown here is derived from an EMBL/GenBank/DDBJ whole genome shotgun (WGS) entry which is preliminary data.</text>
</comment>
<sequence length="144" mass="16469">ERACKMKRPWCRFSNSNCYRSQWRKRQRLRRATRNARHLQRLRLQSSWCNSPCSNLSRKSYMCTRQILQLRNANFATEAQLCTSATCASWSFSSSAAGCSLSVACLRENPCAPSMERSSTITKSKAPLCPPTTRSVLEHSRSQL</sequence>